<dbReference type="InterPro" id="IPR023213">
    <property type="entry name" value="CAT-like_dom_sf"/>
</dbReference>
<organism evidence="13 14">
    <name type="scientific">Candidatus Erwinia haradaeae</name>
    <dbReference type="NCBI Taxonomy" id="1922217"/>
    <lineage>
        <taxon>Bacteria</taxon>
        <taxon>Pseudomonadati</taxon>
        <taxon>Pseudomonadota</taxon>
        <taxon>Gammaproteobacteria</taxon>
        <taxon>Enterobacterales</taxon>
        <taxon>Erwiniaceae</taxon>
        <taxon>Erwinia</taxon>
    </lineage>
</organism>
<dbReference type="OrthoDB" id="9805770at2"/>
<dbReference type="InterPro" id="IPR011053">
    <property type="entry name" value="Single_hybrid_motif"/>
</dbReference>
<evidence type="ECO:0000256" key="7">
    <source>
        <dbReference type="ARBA" id="ARBA00023315"/>
    </source>
</evidence>
<dbReference type="EC" id="2.3.1.-" evidence="10"/>
<dbReference type="Gene3D" id="4.10.320.10">
    <property type="entry name" value="E3-binding domain"/>
    <property type="match status" value="1"/>
</dbReference>
<reference evidence="13 14" key="1">
    <citation type="submission" date="2019-02" db="EMBL/GenBank/DDBJ databases">
        <authorList>
            <person name="Manzano-Marin A."/>
            <person name="Manzano-Marin A."/>
        </authorList>
    </citation>
    <scope>NUCLEOTIDE SEQUENCE [LARGE SCALE GENOMIC DNA]</scope>
    <source>
        <strain evidence="13 14">ErCilaricifoliae</strain>
    </source>
</reference>
<dbReference type="InterPro" id="IPR003016">
    <property type="entry name" value="2-oxoA_DH_lipoyl-BS"/>
</dbReference>
<keyword evidence="7 10" id="KW-0012">Acyltransferase</keyword>
<keyword evidence="13" id="KW-0670">Pyruvate</keyword>
<dbReference type="PANTHER" id="PTHR43178:SF2">
    <property type="entry name" value="DIHYDROLIPOYLLYSINE-RESIDUE ACETYLTRANSFERASE COMPONENT OF PYRUVATE DEHYDROGENASE COMPLEX"/>
    <property type="match status" value="1"/>
</dbReference>
<evidence type="ECO:0000313" key="13">
    <source>
        <dbReference type="EMBL" id="VFP84230.1"/>
    </source>
</evidence>
<dbReference type="InterPro" id="IPR000089">
    <property type="entry name" value="Biotin_lipoyl"/>
</dbReference>
<dbReference type="Proteomes" id="UP000294418">
    <property type="component" value="Chromosome"/>
</dbReference>
<evidence type="ECO:0000256" key="2">
    <source>
        <dbReference type="ARBA" id="ARBA00007317"/>
    </source>
</evidence>
<evidence type="ECO:0000256" key="6">
    <source>
        <dbReference type="ARBA" id="ARBA00022823"/>
    </source>
</evidence>
<dbReference type="InterPro" id="IPR050743">
    <property type="entry name" value="2-oxoacid_DH_E2_comp"/>
</dbReference>
<dbReference type="Pfam" id="PF00364">
    <property type="entry name" value="Biotin_lipoyl"/>
    <property type="match status" value="2"/>
</dbReference>
<comment type="cofactor">
    <cofactor evidence="1 10">
        <name>(R)-lipoate</name>
        <dbReference type="ChEBI" id="CHEBI:83088"/>
    </cofactor>
</comment>
<evidence type="ECO:0000313" key="14">
    <source>
        <dbReference type="Proteomes" id="UP000294418"/>
    </source>
</evidence>
<keyword evidence="6 10" id="KW-0450">Lipoyl</keyword>
<comment type="similarity">
    <text evidence="2 10">Belongs to the 2-oxoacid dehydrogenase family.</text>
</comment>
<dbReference type="RefSeq" id="WP_157989725.1">
    <property type="nucleotide sequence ID" value="NZ_LR217720.1"/>
</dbReference>
<keyword evidence="5" id="KW-0677">Repeat</keyword>
<dbReference type="InterPro" id="IPR004167">
    <property type="entry name" value="PSBD"/>
</dbReference>
<feature type="domain" description="Lipoyl-binding" evidence="11">
    <location>
        <begin position="2"/>
        <end position="75"/>
    </location>
</feature>
<gene>
    <name evidence="13" type="primary">aceF</name>
    <name evidence="13" type="ORF">ERCILAFE3058_312</name>
</gene>
<evidence type="ECO:0000256" key="9">
    <source>
        <dbReference type="ARBA" id="ARBA00048370"/>
    </source>
</evidence>
<dbReference type="PROSITE" id="PS50968">
    <property type="entry name" value="BIOTINYL_LIPOYL"/>
    <property type="match status" value="1"/>
</dbReference>
<protein>
    <recommendedName>
        <fullName evidence="10">Dihydrolipoamide acetyltransferase component of pyruvate dehydrogenase complex</fullName>
        <ecNumber evidence="10">2.3.1.-</ecNumber>
    </recommendedName>
</protein>
<dbReference type="EMBL" id="LR217720">
    <property type="protein sequence ID" value="VFP84230.1"/>
    <property type="molecule type" value="Genomic_DNA"/>
</dbReference>
<dbReference type="FunFam" id="3.30.559.10:FF:000004">
    <property type="entry name" value="Acetyltransferase component of pyruvate dehydrogenase complex"/>
    <property type="match status" value="1"/>
</dbReference>
<dbReference type="InterPro" id="IPR001078">
    <property type="entry name" value="2-oxoacid_DH_actylTfrase"/>
</dbReference>
<accession>A0A451DCQ3</accession>
<evidence type="ECO:0000256" key="4">
    <source>
        <dbReference type="ARBA" id="ARBA00022679"/>
    </source>
</evidence>
<dbReference type="Pfam" id="PF00198">
    <property type="entry name" value="2-oxoacid_dh"/>
    <property type="match status" value="1"/>
</dbReference>
<evidence type="ECO:0000256" key="8">
    <source>
        <dbReference type="ARBA" id="ARBA00025211"/>
    </source>
</evidence>
<dbReference type="Gene3D" id="2.40.50.100">
    <property type="match status" value="2"/>
</dbReference>
<dbReference type="GO" id="GO:0031405">
    <property type="term" value="F:lipoic acid binding"/>
    <property type="evidence" value="ECO:0007669"/>
    <property type="project" value="TreeGrafter"/>
</dbReference>
<proteinExistence type="inferred from homology"/>
<dbReference type="SUPFAM" id="SSF51230">
    <property type="entry name" value="Single hybrid motif"/>
    <property type="match status" value="2"/>
</dbReference>
<dbReference type="CDD" id="cd06849">
    <property type="entry name" value="lipoyl_domain"/>
    <property type="match status" value="1"/>
</dbReference>
<feature type="domain" description="Peripheral subunit-binding (PSBD)" evidence="12">
    <location>
        <begin position="206"/>
        <end position="243"/>
    </location>
</feature>
<name>A0A451DCQ3_9GAMM</name>
<dbReference type="Gene3D" id="3.30.559.10">
    <property type="entry name" value="Chloramphenicol acetyltransferase-like domain"/>
    <property type="match status" value="1"/>
</dbReference>
<dbReference type="GO" id="GO:0004742">
    <property type="term" value="F:dihydrolipoyllysine-residue acetyltransferase activity"/>
    <property type="evidence" value="ECO:0007669"/>
    <property type="project" value="UniProtKB-EC"/>
</dbReference>
<evidence type="ECO:0000259" key="12">
    <source>
        <dbReference type="PROSITE" id="PS51826"/>
    </source>
</evidence>
<dbReference type="PROSITE" id="PS00189">
    <property type="entry name" value="LIPOYL"/>
    <property type="match status" value="1"/>
</dbReference>
<dbReference type="SUPFAM" id="SSF47005">
    <property type="entry name" value="Peripheral subunit-binding domain of 2-oxo acid dehydrogenase complex"/>
    <property type="match status" value="1"/>
</dbReference>
<dbReference type="FunFam" id="2.40.50.100:FF:000009">
    <property type="entry name" value="Acetyltransferase component of pyruvate dehydrogenase complex"/>
    <property type="match status" value="1"/>
</dbReference>
<evidence type="ECO:0000256" key="3">
    <source>
        <dbReference type="ARBA" id="ARBA00011484"/>
    </source>
</evidence>
<keyword evidence="4 10" id="KW-0808">Transferase</keyword>
<dbReference type="PANTHER" id="PTHR43178">
    <property type="entry name" value="DIHYDROLIPOAMIDE ACETYLTRANSFERASE COMPONENT OF PYRUVATE DEHYDROGENASE COMPLEX"/>
    <property type="match status" value="1"/>
</dbReference>
<dbReference type="Pfam" id="PF02817">
    <property type="entry name" value="E3_binding"/>
    <property type="match status" value="1"/>
</dbReference>
<comment type="function">
    <text evidence="8">The pyruvate dehydrogenase complex catalyzes the overall conversion of pyruvate to acetyl-CoA and CO(2). It contains multiple copies of three enzymatic components: pyruvate dehydrogenase (E1), dihydrolipoamide acetyltransferase (E2) and lipoamide dehydrogenase (E3).</text>
</comment>
<comment type="catalytic activity">
    <reaction evidence="9">
        <text>N(6)-[(R)-dihydrolipoyl]-L-lysyl-[protein] + acetyl-CoA = N(6)-[(R)-S(8)-acetyldihydrolipoyl]-L-lysyl-[protein] + CoA</text>
        <dbReference type="Rhea" id="RHEA:17017"/>
        <dbReference type="Rhea" id="RHEA-COMP:10475"/>
        <dbReference type="Rhea" id="RHEA-COMP:10478"/>
        <dbReference type="ChEBI" id="CHEBI:57287"/>
        <dbReference type="ChEBI" id="CHEBI:57288"/>
        <dbReference type="ChEBI" id="CHEBI:83100"/>
        <dbReference type="ChEBI" id="CHEBI:83111"/>
        <dbReference type="EC" id="2.3.1.12"/>
    </reaction>
</comment>
<evidence type="ECO:0000256" key="1">
    <source>
        <dbReference type="ARBA" id="ARBA00001938"/>
    </source>
</evidence>
<evidence type="ECO:0000259" key="11">
    <source>
        <dbReference type="PROSITE" id="PS50968"/>
    </source>
</evidence>
<evidence type="ECO:0000256" key="10">
    <source>
        <dbReference type="RuleBase" id="RU003423"/>
    </source>
</evidence>
<dbReference type="PROSITE" id="PS51826">
    <property type="entry name" value="PSBD"/>
    <property type="match status" value="1"/>
</dbReference>
<dbReference type="AlphaFoldDB" id="A0A451DCQ3"/>
<evidence type="ECO:0000256" key="5">
    <source>
        <dbReference type="ARBA" id="ARBA00022737"/>
    </source>
</evidence>
<sequence>MAISIQVPNIGTDIVEVTEILVKIGDKVEYEQSLLVIEGDKASMEVPSPHAGIVREITIKPGDKVQSGKVIMIFDAVDDIHSPSFIDNRQEKEKILPSDNCYKNIYAPKIVGDNVTIIDILVKVSENISASDTIFFIGNSQSSIAIETPFSGKVHDITVQTGDQVSTGMLLMVINTEQSVLLYHSKIGFHPYQEKETLTPTNTYVHATPLVRRLARIFGVNLSMVQGTGSKSRILQEDIQKYIQNAIKYTESERKKNNKSEDIPKWPKVNYSQFGEVQNVEISRLQRKSGANLKRNWSVIPHVTHFDKTDITNLEEFRKTQNHEAVKNHLDIKLTPLIFIMKAVAMALEKMPRFNSSISEDERYLILKKYIHIGVAVDTPNGLVVPVYKNVNTKGILELSRELTQQSQNARDGKLTSCEMQGGCFTISSIGNLGTTYFSPIINAPEVAILGISKAVIEPVWNGITFIPRLMMPISLSFDHRVIDGADGARFITIINKVLSDIRQLVM</sequence>
<dbReference type="SUPFAM" id="SSF52777">
    <property type="entry name" value="CoA-dependent acyltransferases"/>
    <property type="match status" value="1"/>
</dbReference>
<dbReference type="InterPro" id="IPR036625">
    <property type="entry name" value="E3-bd_dom_sf"/>
</dbReference>
<dbReference type="GO" id="GO:0006086">
    <property type="term" value="P:pyruvate decarboxylation to acetyl-CoA"/>
    <property type="evidence" value="ECO:0007669"/>
    <property type="project" value="TreeGrafter"/>
</dbReference>
<dbReference type="GO" id="GO:0005737">
    <property type="term" value="C:cytoplasm"/>
    <property type="evidence" value="ECO:0007669"/>
    <property type="project" value="TreeGrafter"/>
</dbReference>
<comment type="subunit">
    <text evidence="3">Forms a 24-polypeptide structural core with octahedral symmetry.</text>
</comment>